<evidence type="ECO:0000313" key="5">
    <source>
        <dbReference type="EMBL" id="CAE1302441.1"/>
    </source>
</evidence>
<evidence type="ECO:0000256" key="1">
    <source>
        <dbReference type="ARBA" id="ARBA00004496"/>
    </source>
</evidence>
<name>A0A812DFU7_ACAPH</name>
<sequence length="250" mass="28775">MRKEASRLDKGCIFIWKPDEDATFSFGITDEDATFSSSITDEDATFSSGITDEDAAASSGVPTLLADIFISYSPITYFFIPLPPKRWFLDNFDRHFLEERRQGLQEFINRILSSKILCECQPVREFFCLDDPPGPHDSLEESRALCESLEEQTYNLKKELRDKEREIDLLKSELNLYKSQIEDLKRMERLEISGKSSGQDMSSASGPSDGINDYLHITWWFLSTFHVGLTCVSDFSEKFLNNEQPHWFST</sequence>
<accession>A0A812DFU7</accession>
<keyword evidence="6" id="KW-1185">Reference proteome</keyword>
<dbReference type="GO" id="GO:0035091">
    <property type="term" value="F:phosphatidylinositol binding"/>
    <property type="evidence" value="ECO:0007669"/>
    <property type="project" value="InterPro"/>
</dbReference>
<evidence type="ECO:0000256" key="2">
    <source>
        <dbReference type="ARBA" id="ARBA00022490"/>
    </source>
</evidence>
<dbReference type="InterPro" id="IPR001683">
    <property type="entry name" value="PX_dom"/>
</dbReference>
<dbReference type="GO" id="GO:0005769">
    <property type="term" value="C:early endosome"/>
    <property type="evidence" value="ECO:0007669"/>
    <property type="project" value="TreeGrafter"/>
</dbReference>
<feature type="coiled-coil region" evidence="3">
    <location>
        <begin position="139"/>
        <end position="187"/>
    </location>
</feature>
<dbReference type="PANTHER" id="PTHR22999:SF23">
    <property type="entry name" value="SORTING NEXIN-16"/>
    <property type="match status" value="1"/>
</dbReference>
<reference evidence="5" key="1">
    <citation type="submission" date="2021-01" db="EMBL/GenBank/DDBJ databases">
        <authorList>
            <person name="Li R."/>
            <person name="Bekaert M."/>
        </authorList>
    </citation>
    <scope>NUCLEOTIDE SEQUENCE</scope>
    <source>
        <strain evidence="5">Farmed</strain>
    </source>
</reference>
<dbReference type="EMBL" id="CAHIKZ030003633">
    <property type="protein sequence ID" value="CAE1302441.1"/>
    <property type="molecule type" value="Genomic_DNA"/>
</dbReference>
<dbReference type="OrthoDB" id="76516at2759"/>
<evidence type="ECO:0000256" key="3">
    <source>
        <dbReference type="SAM" id="Coils"/>
    </source>
</evidence>
<feature type="domain" description="PX" evidence="4">
    <location>
        <begin position="1"/>
        <end position="134"/>
    </location>
</feature>
<keyword evidence="2" id="KW-0963">Cytoplasm</keyword>
<dbReference type="GO" id="GO:0008333">
    <property type="term" value="P:endosome to lysosome transport"/>
    <property type="evidence" value="ECO:0007669"/>
    <property type="project" value="TreeGrafter"/>
</dbReference>
<dbReference type="PANTHER" id="PTHR22999">
    <property type="entry name" value="PX SERINE/THREONINE KINASE PXK"/>
    <property type="match status" value="1"/>
</dbReference>
<dbReference type="Pfam" id="PF00787">
    <property type="entry name" value="PX"/>
    <property type="match status" value="1"/>
</dbReference>
<comment type="subcellular location">
    <subcellularLocation>
        <location evidence="1">Cytoplasm</location>
    </subcellularLocation>
</comment>
<gene>
    <name evidence="5" type="ORF">SPHA_55050</name>
</gene>
<dbReference type="InterPro" id="IPR051837">
    <property type="entry name" value="SortingNexin/PXDomain-PKLike"/>
</dbReference>
<dbReference type="GO" id="GO:0045022">
    <property type="term" value="P:early endosome to late endosome transport"/>
    <property type="evidence" value="ECO:0007669"/>
    <property type="project" value="TreeGrafter"/>
</dbReference>
<dbReference type="SUPFAM" id="SSF64268">
    <property type="entry name" value="PX domain"/>
    <property type="match status" value="1"/>
</dbReference>
<organism evidence="5 6">
    <name type="scientific">Acanthosepion pharaonis</name>
    <name type="common">Pharaoh cuttlefish</name>
    <name type="synonym">Sepia pharaonis</name>
    <dbReference type="NCBI Taxonomy" id="158019"/>
    <lineage>
        <taxon>Eukaryota</taxon>
        <taxon>Metazoa</taxon>
        <taxon>Spiralia</taxon>
        <taxon>Lophotrochozoa</taxon>
        <taxon>Mollusca</taxon>
        <taxon>Cephalopoda</taxon>
        <taxon>Coleoidea</taxon>
        <taxon>Decapodiformes</taxon>
        <taxon>Sepiida</taxon>
        <taxon>Sepiina</taxon>
        <taxon>Sepiidae</taxon>
        <taxon>Acanthosepion</taxon>
    </lineage>
</organism>
<evidence type="ECO:0000259" key="4">
    <source>
        <dbReference type="PROSITE" id="PS50195"/>
    </source>
</evidence>
<evidence type="ECO:0000313" key="6">
    <source>
        <dbReference type="Proteomes" id="UP000597762"/>
    </source>
</evidence>
<dbReference type="PROSITE" id="PS50195">
    <property type="entry name" value="PX"/>
    <property type="match status" value="1"/>
</dbReference>
<proteinExistence type="predicted"/>
<protein>
    <submittedName>
        <fullName evidence="5">SNX16</fullName>
    </submittedName>
</protein>
<dbReference type="AlphaFoldDB" id="A0A812DFU7"/>
<dbReference type="Proteomes" id="UP000597762">
    <property type="component" value="Unassembled WGS sequence"/>
</dbReference>
<keyword evidence="3" id="KW-0175">Coiled coil</keyword>
<dbReference type="GO" id="GO:0006622">
    <property type="term" value="P:protein targeting to lysosome"/>
    <property type="evidence" value="ECO:0007669"/>
    <property type="project" value="TreeGrafter"/>
</dbReference>
<dbReference type="GO" id="GO:0005770">
    <property type="term" value="C:late endosome"/>
    <property type="evidence" value="ECO:0007669"/>
    <property type="project" value="TreeGrafter"/>
</dbReference>
<dbReference type="Gene3D" id="3.30.1520.10">
    <property type="entry name" value="Phox-like domain"/>
    <property type="match status" value="1"/>
</dbReference>
<dbReference type="InterPro" id="IPR036871">
    <property type="entry name" value="PX_dom_sf"/>
</dbReference>
<comment type="caution">
    <text evidence="5">The sequence shown here is derived from an EMBL/GenBank/DDBJ whole genome shotgun (WGS) entry which is preliminary data.</text>
</comment>